<dbReference type="Proteomes" id="UP000440578">
    <property type="component" value="Unassembled WGS sequence"/>
</dbReference>
<feature type="domain" description="Ig-like" evidence="9">
    <location>
        <begin position="2341"/>
        <end position="2429"/>
    </location>
</feature>
<keyword evidence="3" id="KW-0963">Cytoplasm</keyword>
<dbReference type="Pfam" id="PF07679">
    <property type="entry name" value="I-set"/>
    <property type="match status" value="19"/>
</dbReference>
<feature type="region of interest" description="Disordered" evidence="8">
    <location>
        <begin position="2137"/>
        <end position="2157"/>
    </location>
</feature>
<feature type="domain" description="Ig-like" evidence="9">
    <location>
        <begin position="2229"/>
        <end position="2327"/>
    </location>
</feature>
<evidence type="ECO:0000256" key="8">
    <source>
        <dbReference type="SAM" id="MobiDB-lite"/>
    </source>
</evidence>
<comment type="similarity">
    <text evidence="2">Belongs to the protein kinase superfamily. CAMK Ser/Thr protein kinase family.</text>
</comment>
<keyword evidence="5" id="KW-0547">Nucleotide-binding</keyword>
<dbReference type="PROSITE" id="PS50835">
    <property type="entry name" value="IG_LIKE"/>
    <property type="match status" value="19"/>
</dbReference>
<feature type="domain" description="Ig-like" evidence="9">
    <location>
        <begin position="455"/>
        <end position="542"/>
    </location>
</feature>
<keyword evidence="4" id="KW-0677">Repeat</keyword>
<feature type="region of interest" description="Disordered" evidence="8">
    <location>
        <begin position="2626"/>
        <end position="2650"/>
    </location>
</feature>
<protein>
    <submittedName>
        <fullName evidence="10">Titin</fullName>
    </submittedName>
</protein>
<dbReference type="SMART" id="SM00408">
    <property type="entry name" value="IGc2"/>
    <property type="match status" value="18"/>
</dbReference>
<feature type="domain" description="Ig-like" evidence="9">
    <location>
        <begin position="190"/>
        <end position="281"/>
    </location>
</feature>
<dbReference type="FunFam" id="2.60.40.10:FF:000119">
    <property type="entry name" value="Sallimus, isoform P"/>
    <property type="match status" value="11"/>
</dbReference>
<dbReference type="InterPro" id="IPR013783">
    <property type="entry name" value="Ig-like_fold"/>
</dbReference>
<feature type="domain" description="Ig-like" evidence="9">
    <location>
        <begin position="2552"/>
        <end position="2639"/>
    </location>
</feature>
<dbReference type="FunFam" id="2.60.40.10:FF:000966">
    <property type="entry name" value="Sallimus, isoform P"/>
    <property type="match status" value="1"/>
</dbReference>
<dbReference type="Gene3D" id="2.60.40.10">
    <property type="entry name" value="Immunoglobulins"/>
    <property type="match status" value="19"/>
</dbReference>
<feature type="domain" description="Ig-like" evidence="9">
    <location>
        <begin position="1098"/>
        <end position="1189"/>
    </location>
</feature>
<keyword evidence="11" id="KW-1185">Reference proteome</keyword>
<gene>
    <name evidence="10" type="primary">sls_7</name>
    <name evidence="10" type="ORF">FJT64_024871</name>
</gene>
<evidence type="ECO:0000256" key="7">
    <source>
        <dbReference type="ARBA" id="ARBA00023319"/>
    </source>
</evidence>
<accession>A0A6A4WMJ8</accession>
<dbReference type="GO" id="GO:0005524">
    <property type="term" value="F:ATP binding"/>
    <property type="evidence" value="ECO:0007669"/>
    <property type="project" value="UniProtKB-KW"/>
</dbReference>
<dbReference type="PANTHER" id="PTHR47633">
    <property type="entry name" value="IMMUNOGLOBULIN"/>
    <property type="match status" value="1"/>
</dbReference>
<reference evidence="10 11" key="1">
    <citation type="submission" date="2019-07" db="EMBL/GenBank/DDBJ databases">
        <title>Draft genome assembly of a fouling barnacle, Amphibalanus amphitrite (Darwin, 1854): The first reference genome for Thecostraca.</title>
        <authorList>
            <person name="Kim W."/>
        </authorList>
    </citation>
    <scope>NUCLEOTIDE SEQUENCE [LARGE SCALE GENOMIC DNA]</scope>
    <source>
        <strain evidence="10">SNU_AA5</strain>
        <tissue evidence="10">Soma without cirri and trophi</tissue>
    </source>
</reference>
<dbReference type="InterPro" id="IPR007110">
    <property type="entry name" value="Ig-like_dom"/>
</dbReference>
<proteinExistence type="inferred from homology"/>
<feature type="domain" description="Ig-like" evidence="9">
    <location>
        <begin position="2454"/>
        <end position="2542"/>
    </location>
</feature>
<feature type="domain" description="Ig-like" evidence="9">
    <location>
        <begin position="58"/>
        <end position="149"/>
    </location>
</feature>
<dbReference type="FunFam" id="2.60.40.10:FF:000697">
    <property type="entry name" value="titin isoform X1"/>
    <property type="match status" value="1"/>
</dbReference>
<dbReference type="InterPro" id="IPR003599">
    <property type="entry name" value="Ig_sub"/>
</dbReference>
<dbReference type="FunFam" id="2.60.40.10:FF:000147">
    <property type="entry name" value="Myosin light chain kinase"/>
    <property type="match status" value="2"/>
</dbReference>
<dbReference type="InterPro" id="IPR003598">
    <property type="entry name" value="Ig_sub2"/>
</dbReference>
<evidence type="ECO:0000313" key="10">
    <source>
        <dbReference type="EMBL" id="KAF0303161.1"/>
    </source>
</evidence>
<evidence type="ECO:0000313" key="11">
    <source>
        <dbReference type="Proteomes" id="UP000440578"/>
    </source>
</evidence>
<sequence length="2650" mass="297673">MSVLPRAHVSAVTDQFAPTERRSIYLDTQHPQGLEKIRDLESRQPERAVEVEAPKEKPRFVQELRGPTQLAERGAAHIEGRIEPIHDSDLRVDWFHNGKPLQSASRFHTTFDFGYVSLDIKDLVPEDQGHYTCKAVNKMGEATSSMDIEVLGKDNIILASQRPEGLEKIRALEQKAPQERPEEVVTYQKPMFTQPLQNVDHVSEGQAVHLEARLIPVGDPRLTVDWFRNEQPLQLGSRFKPTHDFGYVALDIAGLRPEDEGVYSCRARNDLGEAVTTASVRIRSEASIILDTQHPASMPKLKALEERVPEQRPETVQHFEKPVFTMPLTGPADIIEMQHAHFEARCVPVGDPNLKFEWFCNGKELKLGSRIKETHDFGFVTLDLMSVVPEDAGVYMCRATNLAGEAVTSASIHVHDRSSILGDAIHASAWDKIQLKEAEMNRVPEQFAEERPQQPPVFTTHLQSYDRLTEQQSVHLEATVEPKTDPNLRVEWSKNGEPLMTGTRLRTAFDFGLVTLDIMSLRGDDSGIYTCRAVNRMGEAVSTCTLKVEDKHWLLGQSQRPEALPAIAQLEMGPAPADTERPEPVYDIPVFISHLNNVECNENDKAHFECKVEPAKDPTMTIEWFWNGQPMRTGSRYTSNYDFGFVTLDIAGCQPDDAGLLVCKATNSKGTAQTSGTLKVKSKANIYLDTVHPMGPRGLEKVEEVDALMASKQAPHDAAQPDRAFQKPWFIVPLQPEFELGETEPLHLQCNVEPKEDPKLNVEWFFNGKPLSHATRFKVSNDFGFVQLDLTDVYPRDQGIYTCRAWNQAGEAFTTTTVTCKGKTGLIDWTQHPKGEMGLEAIQEMEEARKRGEGPPLTDEEGHPPVFTSQFQNLSNLSEKEVAHFEATLTPVGDQTMKVEWFYNGKPLEASHRVRTVHAFAMVVLEILDTKIEDSGTYTCRATNKWGQAEISVNLECVDKESGMKPKFITPIKDITGLKGGDSAHFECNLVPVGDPNMKVEWFHNGVPLRHSSRIKCVSDFGFVVMDLAYVQDEDSGEYTCRATNKYGSDSTTATLGCVGRGGVFVDSLQPQSLQKISELEMAPQRPGAPATAVLEPPKFVTQIADIATMQEGHSAHFEARLTPVHDPDLTVEWYRNGVKLPTGHRFRTFHDFGIVILDILYCYAEDSGEYECRAVNKVGSDVTKATLRCGSKANLILTPQMPKEMSGALDKIHDLEDASRRIKEPRDADKPKQAPRFVVPFNNVDDLREGENAHFEARLTPTDDPTLKTEWYHNGKPLKASSRYRTLCDFGFVILEISPVYPEDSGDYTCRAYNEAGEATSTATMKCTSKKNIVLESQLPKGMEQTMEKIAELEGLGVKPEQPAESEEGQAPKFVTQPTDLSLVENQLAHFECRLTPTADPTMRVEWYHNGRPLSSGSRIRSINDFGYVILEIGGIYQRDAGLYTCKAVNKHGEATVSCTLTIKSRSNVVLEPQMPHDMAGIRQLEEDLHKPRPAAPEPEEQPNPPRFVTELKNQDELYEGAAAHFDCRLEPVGDPSMRIEWFFNGRPLDTGSRMHFMDDFGFIVLDIDWTFPRDSGEYVCRATNKWGTASTKATLICKAKRDVQLESQLPQGMSGDKLRALEEGPKLGEPAAPQPDAEPPRFIKEIENVDICEGETAFFEARVEPKTDPNLRVEWYRNGVLVQTGHRFRTTFDFGYASLQILGVYPEDGGEYTCRAVNRAGQATCKSALTCRGISSVIMMNQVPKGMKKSDTLMQMEAALKQYTSDIHLTEEDIYDADRKQPPRFVTQIQDQLDLVEMNVTKFECQLAPVCDPDMKVEWFFNGRPLPHKNRFTPIYDFGYVAMNFGWVYPEDSGEYLCRATNKYGMDETRAVIKTKGKPGIVYDSQLPAGMQSVKKIQELESQWNRAPERPADEEKVPEAPQFVLKPEPCSVKEGDWARFCCRLTGHPRPRVMWLINGHTIVNGTRYKLTYDGMWRLDIPKTRQYDHGKIEVIARNAAGEAYTSCELNVTPKQDDYRAMLKNSPKPWYDYDLKQYQKDRQDDELERVFEEKVRPGISVLHQGEHQKVVEQPETEWQKMAKAKKGADYYSSYKQLEEEQLMKESKIREAGHQFAVPGEKIKHSSVAKGMAASYMQKLSEADQKPEAQPPPRRQFMPGPAESVVQGKEVHTNIQRQQQKEQRGDLEIRRNITAKETSEVEHKAQTQERVVQGKVEPSKPPFFTRKMQPCRVFDKEGAKFEVEFTGDPAPDVEWFREDFLIKSSQDFKASRFRSISAALIADLKIEQITTTQRRSVLQIREVFSEDSGQFSCIASNRGGKAKCSANLVVEQRKQERGAAAPPNFVQTIQDTTVKAGKLARFDAKLAGTKPMDVYWLKNGRKITADMKFKILEDQEVYTLLILEPTADDSGSYECVSINKNGEARCQGQLVVESPPPAPAPKAKAKPQPQEQAVAPKIVEPMKGLIVVEGQAAMFRCRFSGHPAPTAQWLKDEKPIKPSKYFKMEQDGDAFILRISECFPEDEGTYYCVATNSAGKSTMKAPLKVQAPKEDEAPTVTPMKDVTVEEGQPARFSAKITGKPTPTVSWLRENTLIPQSRDFKMAISGNTASLEIVETYEEDSGVITCRATNSAGTSESSAKLIVESAETESESE</sequence>
<dbReference type="GO" id="GO:0005737">
    <property type="term" value="C:cytoplasm"/>
    <property type="evidence" value="ECO:0007669"/>
    <property type="project" value="UniProtKB-SubCell"/>
</dbReference>
<dbReference type="FunFam" id="2.60.40.10:FF:000962">
    <property type="entry name" value="titin isoform X1"/>
    <property type="match status" value="2"/>
</dbReference>
<dbReference type="CDD" id="cd00096">
    <property type="entry name" value="Ig"/>
    <property type="match status" value="4"/>
</dbReference>
<dbReference type="InterPro" id="IPR036179">
    <property type="entry name" value="Ig-like_dom_sf"/>
</dbReference>
<evidence type="ECO:0000256" key="6">
    <source>
        <dbReference type="ARBA" id="ARBA00022840"/>
    </source>
</evidence>
<feature type="domain" description="Ig-like" evidence="9">
    <location>
        <begin position="322"/>
        <end position="413"/>
    </location>
</feature>
<evidence type="ECO:0000256" key="2">
    <source>
        <dbReference type="ARBA" id="ARBA00006692"/>
    </source>
</evidence>
<feature type="domain" description="Ig-like" evidence="9">
    <location>
        <begin position="1373"/>
        <end position="1463"/>
    </location>
</feature>
<feature type="compositionally biased region" description="Polar residues" evidence="8">
    <location>
        <begin position="2626"/>
        <end position="2635"/>
    </location>
</feature>
<feature type="domain" description="Ig-like" evidence="9">
    <location>
        <begin position="1923"/>
        <end position="2012"/>
    </location>
</feature>
<evidence type="ECO:0000256" key="4">
    <source>
        <dbReference type="ARBA" id="ARBA00022737"/>
    </source>
</evidence>
<feature type="domain" description="Ig-like" evidence="9">
    <location>
        <begin position="1785"/>
        <end position="1876"/>
    </location>
</feature>
<feature type="domain" description="Ig-like" evidence="9">
    <location>
        <begin position="1507"/>
        <end position="1598"/>
    </location>
</feature>
<dbReference type="OrthoDB" id="6612025at2759"/>
<evidence type="ECO:0000256" key="3">
    <source>
        <dbReference type="ARBA" id="ARBA00022490"/>
    </source>
</evidence>
<dbReference type="EMBL" id="VIIS01000970">
    <property type="protein sequence ID" value="KAF0303161.1"/>
    <property type="molecule type" value="Genomic_DNA"/>
</dbReference>
<evidence type="ECO:0000256" key="1">
    <source>
        <dbReference type="ARBA" id="ARBA00004496"/>
    </source>
</evidence>
<dbReference type="SMART" id="SM00409">
    <property type="entry name" value="IG"/>
    <property type="match status" value="19"/>
</dbReference>
<dbReference type="FunFam" id="2.60.40.10:FF:000107">
    <property type="entry name" value="Myosin, light chain kinase a"/>
    <property type="match status" value="2"/>
</dbReference>
<dbReference type="PANTHER" id="PTHR47633:SF4">
    <property type="entry name" value="MYOPALLADIN ISOFORM X1"/>
    <property type="match status" value="1"/>
</dbReference>
<dbReference type="InterPro" id="IPR013098">
    <property type="entry name" value="Ig_I-set"/>
</dbReference>
<feature type="region of interest" description="Disordered" evidence="8">
    <location>
        <begin position="2195"/>
        <end position="2220"/>
    </location>
</feature>
<feature type="domain" description="Ig-like" evidence="9">
    <location>
        <begin position="1642"/>
        <end position="1732"/>
    </location>
</feature>
<dbReference type="SUPFAM" id="SSF48726">
    <property type="entry name" value="Immunoglobulin"/>
    <property type="match status" value="19"/>
</dbReference>
<comment type="caution">
    <text evidence="10">The sequence shown here is derived from an EMBL/GenBank/DDBJ whole genome shotgun (WGS) entry which is preliminary data.</text>
</comment>
<feature type="domain" description="Ig-like" evidence="9">
    <location>
        <begin position="728"/>
        <end position="819"/>
    </location>
</feature>
<name>A0A6A4WMJ8_AMPAM</name>
<feature type="domain" description="Ig-like" evidence="9">
    <location>
        <begin position="1236"/>
        <end position="1327"/>
    </location>
</feature>
<feature type="compositionally biased region" description="Basic and acidic residues" evidence="8">
    <location>
        <begin position="2195"/>
        <end position="2205"/>
    </location>
</feature>
<organism evidence="10 11">
    <name type="scientific">Amphibalanus amphitrite</name>
    <name type="common">Striped barnacle</name>
    <name type="synonym">Balanus amphitrite</name>
    <dbReference type="NCBI Taxonomy" id="1232801"/>
    <lineage>
        <taxon>Eukaryota</taxon>
        <taxon>Metazoa</taxon>
        <taxon>Ecdysozoa</taxon>
        <taxon>Arthropoda</taxon>
        <taxon>Crustacea</taxon>
        <taxon>Multicrustacea</taxon>
        <taxon>Cirripedia</taxon>
        <taxon>Thoracica</taxon>
        <taxon>Thoracicalcarea</taxon>
        <taxon>Balanomorpha</taxon>
        <taxon>Balanoidea</taxon>
        <taxon>Balanidae</taxon>
        <taxon>Amphibalaninae</taxon>
        <taxon>Amphibalanus</taxon>
    </lineage>
</organism>
<feature type="domain" description="Ig-like" evidence="9">
    <location>
        <begin position="966"/>
        <end position="1057"/>
    </location>
</feature>
<evidence type="ECO:0000256" key="5">
    <source>
        <dbReference type="ARBA" id="ARBA00022741"/>
    </source>
</evidence>
<feature type="domain" description="Ig-like" evidence="9">
    <location>
        <begin position="589"/>
        <end position="679"/>
    </location>
</feature>
<comment type="subcellular location">
    <subcellularLocation>
        <location evidence="1">Cytoplasm</location>
    </subcellularLocation>
</comment>
<keyword evidence="6" id="KW-0067">ATP-binding</keyword>
<evidence type="ECO:0000259" key="9">
    <source>
        <dbReference type="PROSITE" id="PS50835"/>
    </source>
</evidence>
<feature type="domain" description="Ig-like" evidence="9">
    <location>
        <begin position="864"/>
        <end position="952"/>
    </location>
</feature>
<keyword evidence="7" id="KW-0393">Immunoglobulin domain</keyword>